<accession>A0A1G7GTN1</accession>
<feature type="region of interest" description="Disordered" evidence="1">
    <location>
        <begin position="37"/>
        <end position="58"/>
    </location>
</feature>
<dbReference type="PROSITE" id="PS51257">
    <property type="entry name" value="PROKAR_LIPOPROTEIN"/>
    <property type="match status" value="1"/>
</dbReference>
<dbReference type="Proteomes" id="UP000182114">
    <property type="component" value="Unassembled WGS sequence"/>
</dbReference>
<gene>
    <name evidence="3" type="ORF">SAMN04487992_10550</name>
</gene>
<sequence length="58" mass="6233">MKKITFLIVILSANLSLISCDATTTADQDTVYENLNATEGDDGVIVKDPDAEEEDGDN</sequence>
<keyword evidence="4" id="KW-1185">Reference proteome</keyword>
<name>A0A1G7GTN1_9FLAO</name>
<feature type="chain" id="PRO_5010263302" description="Secreted protein" evidence="2">
    <location>
        <begin position="22"/>
        <end position="58"/>
    </location>
</feature>
<evidence type="ECO:0000256" key="1">
    <source>
        <dbReference type="SAM" id="MobiDB-lite"/>
    </source>
</evidence>
<proteinExistence type="predicted"/>
<evidence type="ECO:0000313" key="4">
    <source>
        <dbReference type="Proteomes" id="UP000182114"/>
    </source>
</evidence>
<organism evidence="3 4">
    <name type="scientific">Cellulophaga baltica</name>
    <dbReference type="NCBI Taxonomy" id="76594"/>
    <lineage>
        <taxon>Bacteria</taxon>
        <taxon>Pseudomonadati</taxon>
        <taxon>Bacteroidota</taxon>
        <taxon>Flavobacteriia</taxon>
        <taxon>Flavobacteriales</taxon>
        <taxon>Flavobacteriaceae</taxon>
        <taxon>Cellulophaga</taxon>
    </lineage>
</organism>
<evidence type="ECO:0008006" key="5">
    <source>
        <dbReference type="Google" id="ProtNLM"/>
    </source>
</evidence>
<reference evidence="4" key="1">
    <citation type="submission" date="2016-10" db="EMBL/GenBank/DDBJ databases">
        <authorList>
            <person name="Varghese N."/>
            <person name="Submissions S."/>
        </authorList>
    </citation>
    <scope>NUCLEOTIDE SEQUENCE [LARGE SCALE GENOMIC DNA]</scope>
    <source>
        <strain evidence="4">DSM 24729</strain>
    </source>
</reference>
<dbReference type="RefSeq" id="WP_175444426.1">
    <property type="nucleotide sequence ID" value="NZ_FNBD01000005.1"/>
</dbReference>
<evidence type="ECO:0000313" key="3">
    <source>
        <dbReference type="EMBL" id="SDE91461.1"/>
    </source>
</evidence>
<feature type="signal peptide" evidence="2">
    <location>
        <begin position="1"/>
        <end position="21"/>
    </location>
</feature>
<keyword evidence="2" id="KW-0732">Signal</keyword>
<dbReference type="eggNOG" id="ENOG50311HK">
    <property type="taxonomic scope" value="Bacteria"/>
</dbReference>
<dbReference type="EMBL" id="FNBD01000005">
    <property type="protein sequence ID" value="SDE91461.1"/>
    <property type="molecule type" value="Genomic_DNA"/>
</dbReference>
<protein>
    <recommendedName>
        <fullName evidence="5">Secreted protein</fullName>
    </recommendedName>
</protein>
<evidence type="ECO:0000256" key="2">
    <source>
        <dbReference type="SAM" id="SignalP"/>
    </source>
</evidence>
<dbReference type="AlphaFoldDB" id="A0A1G7GTN1"/>